<gene>
    <name evidence="7" type="primary">atpH</name>
    <name evidence="8" type="ORF">C4F49_13810</name>
</gene>
<comment type="similarity">
    <text evidence="7">Belongs to the ATPase delta chain family.</text>
</comment>
<dbReference type="NCBIfam" id="TIGR01145">
    <property type="entry name" value="ATP_synt_delta"/>
    <property type="match status" value="1"/>
</dbReference>
<evidence type="ECO:0000313" key="9">
    <source>
        <dbReference type="Proteomes" id="UP000616201"/>
    </source>
</evidence>
<dbReference type="HAMAP" id="MF_01416">
    <property type="entry name" value="ATP_synth_delta_bact"/>
    <property type="match status" value="1"/>
</dbReference>
<dbReference type="SUPFAM" id="SSF47928">
    <property type="entry name" value="N-terminal domain of the delta subunit of the F1F0-ATP synthase"/>
    <property type="match status" value="1"/>
</dbReference>
<dbReference type="InterPro" id="IPR000711">
    <property type="entry name" value="ATPase_OSCP/dsu"/>
</dbReference>
<keyword evidence="7" id="KW-1003">Cell membrane</keyword>
<keyword evidence="2 7" id="KW-0813">Transport</keyword>
<dbReference type="Proteomes" id="UP000616201">
    <property type="component" value="Unassembled WGS sequence"/>
</dbReference>
<evidence type="ECO:0000256" key="7">
    <source>
        <dbReference type="HAMAP-Rule" id="MF_01416"/>
    </source>
</evidence>
<sequence>MSVFTVASRYAKSLIDLSIERDNLDVVKTDVEQFLGVLNENPELCAVLRNPIIKLDKKRNILAAIFKDKIDPAISSFFNILINKGRAGILEDIAKEFLREYNEVKGIVKARVISASALTEEHLAELKSIISKEINADVILTNVVDPSIIGGFVINVGDKQIDASIAGKLNKLEKYFTSQGV</sequence>
<protein>
    <recommendedName>
        <fullName evidence="7">ATP synthase subunit delta</fullName>
    </recommendedName>
    <alternativeName>
        <fullName evidence="7">ATP synthase F(1) sector subunit delta</fullName>
    </alternativeName>
    <alternativeName>
        <fullName evidence="7">F-type ATPase subunit delta</fullName>
        <shortName evidence="7">F-ATPase subunit delta</shortName>
    </alternativeName>
</protein>
<evidence type="ECO:0000313" key="8">
    <source>
        <dbReference type="EMBL" id="MBE8714758.1"/>
    </source>
</evidence>
<dbReference type="Pfam" id="PF00213">
    <property type="entry name" value="OSCP"/>
    <property type="match status" value="1"/>
</dbReference>
<evidence type="ECO:0000256" key="6">
    <source>
        <dbReference type="ARBA" id="ARBA00023310"/>
    </source>
</evidence>
<dbReference type="NCBIfam" id="NF004403">
    <property type="entry name" value="PRK05758.2-4"/>
    <property type="match status" value="1"/>
</dbReference>
<comment type="function">
    <text evidence="7">F(1)F(0) ATP synthase produces ATP from ADP in the presence of a proton or sodium gradient. F-type ATPases consist of two structural domains, F(1) containing the extramembraneous catalytic core and F(0) containing the membrane proton channel, linked together by a central stalk and a peripheral stalk. During catalysis, ATP synthesis in the catalytic domain of F(1) is coupled via a rotary mechanism of the central stalk subunits to proton translocation.</text>
</comment>
<dbReference type="PROSITE" id="PS00389">
    <property type="entry name" value="ATPASE_DELTA"/>
    <property type="match status" value="1"/>
</dbReference>
<keyword evidence="6 7" id="KW-0066">ATP synthesis</keyword>
<keyword evidence="4 7" id="KW-0406">Ion transport</keyword>
<comment type="caution">
    <text evidence="8">The sequence shown here is derived from an EMBL/GenBank/DDBJ whole genome shotgun (WGS) entry which is preliminary data.</text>
</comment>
<dbReference type="RefSeq" id="WP_196935996.1">
    <property type="nucleotide sequence ID" value="NZ_MU158698.1"/>
</dbReference>
<evidence type="ECO:0000256" key="1">
    <source>
        <dbReference type="ARBA" id="ARBA00004370"/>
    </source>
</evidence>
<dbReference type="PRINTS" id="PR00125">
    <property type="entry name" value="ATPASEDELTA"/>
</dbReference>
<organism evidence="8 9">
    <name type="scientific">Sphingobacterium hungaricum</name>
    <dbReference type="NCBI Taxonomy" id="2082723"/>
    <lineage>
        <taxon>Bacteria</taxon>
        <taxon>Pseudomonadati</taxon>
        <taxon>Bacteroidota</taxon>
        <taxon>Sphingobacteriia</taxon>
        <taxon>Sphingobacteriales</taxon>
        <taxon>Sphingobacteriaceae</taxon>
        <taxon>Sphingobacterium</taxon>
    </lineage>
</organism>
<keyword evidence="7" id="KW-0139">CF(1)</keyword>
<dbReference type="Gene3D" id="1.10.520.20">
    <property type="entry name" value="N-terminal domain of the delta subunit of the F1F0-ATP synthase"/>
    <property type="match status" value="1"/>
</dbReference>
<dbReference type="GO" id="GO:0005886">
    <property type="term" value="C:plasma membrane"/>
    <property type="evidence" value="ECO:0007669"/>
    <property type="project" value="UniProtKB-SubCell"/>
</dbReference>
<evidence type="ECO:0000256" key="4">
    <source>
        <dbReference type="ARBA" id="ARBA00023065"/>
    </source>
</evidence>
<reference evidence="8" key="1">
    <citation type="submission" date="2018-02" db="EMBL/GenBank/DDBJ databases">
        <authorList>
            <person name="Vasarhelyi B.M."/>
            <person name="Deshmukh S."/>
            <person name="Balint B."/>
            <person name="Kukolya J."/>
        </authorList>
    </citation>
    <scope>NUCLEOTIDE SEQUENCE</scope>
    <source>
        <strain evidence="8">KB22</strain>
    </source>
</reference>
<accession>A0A928UXD5</accession>
<evidence type="ECO:0000256" key="5">
    <source>
        <dbReference type="ARBA" id="ARBA00023136"/>
    </source>
</evidence>
<dbReference type="InterPro" id="IPR026015">
    <property type="entry name" value="ATP_synth_OSCP/delta_N_sf"/>
</dbReference>
<dbReference type="GO" id="GO:0045259">
    <property type="term" value="C:proton-transporting ATP synthase complex"/>
    <property type="evidence" value="ECO:0007669"/>
    <property type="project" value="UniProtKB-KW"/>
</dbReference>
<evidence type="ECO:0000256" key="3">
    <source>
        <dbReference type="ARBA" id="ARBA00022781"/>
    </source>
</evidence>
<dbReference type="PANTHER" id="PTHR11910">
    <property type="entry name" value="ATP SYNTHASE DELTA CHAIN"/>
    <property type="match status" value="1"/>
</dbReference>
<evidence type="ECO:0000256" key="2">
    <source>
        <dbReference type="ARBA" id="ARBA00022448"/>
    </source>
</evidence>
<proteinExistence type="inferred from homology"/>
<comment type="subcellular location">
    <subcellularLocation>
        <location evidence="7">Cell membrane</location>
        <topology evidence="7">Peripheral membrane protein</topology>
    </subcellularLocation>
    <subcellularLocation>
        <location evidence="1">Membrane</location>
    </subcellularLocation>
</comment>
<dbReference type="GO" id="GO:0046933">
    <property type="term" value="F:proton-transporting ATP synthase activity, rotational mechanism"/>
    <property type="evidence" value="ECO:0007669"/>
    <property type="project" value="UniProtKB-UniRule"/>
</dbReference>
<dbReference type="InterPro" id="IPR020781">
    <property type="entry name" value="ATPase_OSCP/d_CS"/>
</dbReference>
<name>A0A928UXD5_9SPHI</name>
<keyword evidence="9" id="KW-1185">Reference proteome</keyword>
<comment type="function">
    <text evidence="7">This protein is part of the stalk that links CF(0) to CF(1). It either transmits conformational changes from CF(0) to CF(1) or is implicated in proton conduction.</text>
</comment>
<dbReference type="AlphaFoldDB" id="A0A928UXD5"/>
<keyword evidence="5 7" id="KW-0472">Membrane</keyword>
<keyword evidence="3 7" id="KW-0375">Hydrogen ion transport</keyword>
<dbReference type="EMBL" id="PRDK01000007">
    <property type="protein sequence ID" value="MBE8714758.1"/>
    <property type="molecule type" value="Genomic_DNA"/>
</dbReference>